<keyword evidence="6" id="KW-0175">Coiled coil</keyword>
<proteinExistence type="predicted"/>
<dbReference type="PANTHER" id="PTHR32467:SF172">
    <property type="entry name" value="OS09G0423800 PROTEIN"/>
    <property type="match status" value="1"/>
</dbReference>
<keyword evidence="3" id="KW-0238">DNA-binding</keyword>
<dbReference type="PANTHER" id="PTHR32467">
    <property type="entry name" value="AP2-LIKE ETHYLENE-RESPONSIVE TRANSCRIPTION FACTOR"/>
    <property type="match status" value="1"/>
</dbReference>
<keyword evidence="5" id="KW-0539">Nucleus</keyword>
<feature type="domain" description="AP2/ERF" evidence="8">
    <location>
        <begin position="144"/>
        <end position="202"/>
    </location>
</feature>
<feature type="domain" description="AP2/ERF" evidence="8">
    <location>
        <begin position="45"/>
        <end position="108"/>
    </location>
</feature>
<name>A0A699GHF3_TANCI</name>
<dbReference type="InterPro" id="IPR043128">
    <property type="entry name" value="Rev_trsase/Diguanyl_cyclase"/>
</dbReference>
<comment type="subcellular location">
    <subcellularLocation>
        <location evidence="1">Nucleus</location>
    </subcellularLocation>
</comment>
<dbReference type="SUPFAM" id="SSF53098">
    <property type="entry name" value="Ribonuclease H-like"/>
    <property type="match status" value="1"/>
</dbReference>
<feature type="region of interest" description="Disordered" evidence="7">
    <location>
        <begin position="1"/>
        <end position="48"/>
    </location>
</feature>
<reference evidence="9" key="1">
    <citation type="journal article" date="2019" name="Sci. Rep.">
        <title>Draft genome of Tanacetum cinerariifolium, the natural source of mosquito coil.</title>
        <authorList>
            <person name="Yamashiro T."/>
            <person name="Shiraishi A."/>
            <person name="Satake H."/>
            <person name="Nakayama K."/>
        </authorList>
    </citation>
    <scope>NUCLEOTIDE SEQUENCE</scope>
</reference>
<feature type="region of interest" description="Disordered" evidence="7">
    <location>
        <begin position="507"/>
        <end position="536"/>
    </location>
</feature>
<feature type="compositionally biased region" description="Polar residues" evidence="7">
    <location>
        <begin position="12"/>
        <end position="24"/>
    </location>
</feature>
<dbReference type="InterPro" id="IPR001471">
    <property type="entry name" value="AP2/ERF_dom"/>
</dbReference>
<evidence type="ECO:0000256" key="1">
    <source>
        <dbReference type="ARBA" id="ARBA00004123"/>
    </source>
</evidence>
<dbReference type="GO" id="GO:0005634">
    <property type="term" value="C:nucleus"/>
    <property type="evidence" value="ECO:0007669"/>
    <property type="project" value="UniProtKB-SubCell"/>
</dbReference>
<comment type="caution">
    <text evidence="9">The sequence shown here is derived from an EMBL/GenBank/DDBJ whole genome shotgun (WGS) entry which is preliminary data.</text>
</comment>
<sequence>MTMLSQRCAKPNTGTKMSLNSAVATKTKRTRKTVPRDSPPKRSSIYRGVTRHRWTGRYEAHLWDKNCWNESQKKKGRQGAYDEEDVAAHAYDLAALKYWGEGTILNFPVATYPHELKEMEDQSREEYIGSLRRKSNGFSRGVSKFRGVARHHHNGRWEARIGRVFGNKYLYLGTYATQEEAAVAYDMAAVEYRGLNAVTNFHLSRYVKWLKPNNDNKTLDASSNLNSNIIDANITSCAINEIGCNDNHNHRPNQLEHAVTTTATSEVMIPYSSHTSALGLLLKSSKFKELMDMTNANEFNSKLSYSDLTPQCDNYLKGIEVRFEGQDIGKYNGGGESNFDNDLRERLTVPNYMEWMQNLRFTLRYENKEYVLNEQIPTINDDFTQKEIEAHQKHYDGANKVSCIMVSSMSPELASSISPELQKTFENTWAYEMNQQLKEMFQAKASKEGLDVVKSLMACKPKPRASLKETSIMELQSLLQTAEQEIKKSDVPSISAAHVLIVGHNAKKRKTSHSNWKGKTTQGKSDRGSKRKGLKGSKRLKHGELNLIMGNRKITPVTRIGKFEHMLKTRVTINLNNCCYSSEMTRNIISFHALFKDGYQFSFDNENGDISVYSNGTCKRGEGLLDLVHTDVCEPFRSATKDRKCYYVTFTDDFSRYGLWGYALETTTHILNLVPTKKVSKKPFEMWKGKRPSLRHIKVWGCEVFVRREAQDKLEASLKSVFASVIQKRVKIDLEEIQESADEEPIINIDTQQEVVTLVEPDDISLPIRRTSSRPAKYKEAMASSEAAKWKEAIKSEIQSMYDNQVWNLANTTPGLKIVGCKWIFKKKTNIDGKVHTYIARYLRNTKDMFLVYGGEKELRVTGYCDAGWKTDKDDSRSQSDPLKCKASAGNEDPLKCKASTGNEDPWSAKHQQAMKTRWSAKHQLATKDQLKIKTLWVWFDDPPPESINSYDDLEKAFLANYLQQKKCIKDPVEIHHIKLRERESTEDLLQRFKAKSRHVKGATECMRISRFMHGITNLELIKRLHDNILKEVRHNTDEYMHLKRQIKELIKNGKLSHVIKELKQAMAKIRQTENYTKLLPQSGNFVPTLRDEDGMKGRPRVRKIQAVPSTAHGMLKFLVPKGILTLWSSKIIPLECTMVFGPEHLVDKAFQKQIGRNLRCFKPAIPKVPKRRQKLNGELESLNRFLSKLAEKSSPFFKTLKKCTKKSDFQWTTEAEDAFKEMKKLIAKLPALTAQMKKEELIVYLMAAREALIKQILSRRKVVGRLQKWSIKLGEYDIQYKPRTSIKGKFMADFIVERSEDDSLNIPMEAEEELLDPWMLFTDGSSCIDGFEAGLILKNLEGAEFTYALRFKFDANNEAGYEALIACLRIIEQMGVKNLQANVDSRLVSNQGDTWMIPIYNYLTKETIPAEKENERAVRCKSGSMHAETRSVVAKAIRTGYYWPTMHANARKLIRACQEYHVHRLVPRNPHQKLTPIISPWPFYKRGIDIAGPFPEGPRKVKFLVVAMDYFTIWIEVKPFVAITGKLWWRGISWVFDLNKSDLCLSFFEGITAKGLGPSRGGFPYCAKDSITIQTCELLKEEFNDFLTLYPIPSEYHVILSKSNQTVFDALPGFIYRGSTLLVVPSSPLLLSCAKLMVVSPLSTSSDGFAICVELCLGRYPTSFCIFPNPILFLGGLKPSWEYGQRTAIMAGGKEMAFRNFIYTEDDEDLLFLPKEPSQRKRKRCGHFKTKRWNCGACKKLVGEGEPLKANEEHMIQPVEVTTDSGESPKPELFVVYPGSVDARIKDRKCKTRGGSSRPLVKRKLALGSLTSCATCAKTSSSKDDDPFLTMSDDDKGLPDVLDLKDATTFYLKISAITPPSWKNHLDNHMDVELLDLHDRCYARQAVVDNAVNRRSRELLQLIKNLKVRSGQAINRIKNQKWAGYQQNLLTLESKVTFLEVKKARLKAVKVSLRKEVEELKQDMREVVSKVVPYAVMKLIHSDDMGSLVGRLVSFAILYGRCRAYEQDHTQASNDFVTATFPWLDEFVANPAAPIEVLLSKKPPSLQRPVPSRTQVLFPNS</sequence>
<dbReference type="CDD" id="cd00018">
    <property type="entry name" value="AP2"/>
    <property type="match status" value="2"/>
</dbReference>
<evidence type="ECO:0000256" key="4">
    <source>
        <dbReference type="ARBA" id="ARBA00023163"/>
    </source>
</evidence>
<evidence type="ECO:0000256" key="6">
    <source>
        <dbReference type="SAM" id="Coils"/>
    </source>
</evidence>
<dbReference type="Gene3D" id="3.30.420.10">
    <property type="entry name" value="Ribonuclease H-like superfamily/Ribonuclease H"/>
    <property type="match status" value="1"/>
</dbReference>
<evidence type="ECO:0000256" key="3">
    <source>
        <dbReference type="ARBA" id="ARBA00023125"/>
    </source>
</evidence>
<dbReference type="InterPro" id="IPR036955">
    <property type="entry name" value="AP2/ERF_dom_sf"/>
</dbReference>
<keyword evidence="2" id="KW-0805">Transcription regulation</keyword>
<dbReference type="EMBL" id="BKCJ010000055">
    <property type="protein sequence ID" value="GEU29269.1"/>
    <property type="molecule type" value="Genomic_DNA"/>
</dbReference>
<evidence type="ECO:0000313" key="9">
    <source>
        <dbReference type="EMBL" id="GEU29269.1"/>
    </source>
</evidence>
<dbReference type="Gene3D" id="3.30.730.10">
    <property type="entry name" value="AP2/ERF domain"/>
    <property type="match status" value="2"/>
</dbReference>
<dbReference type="Pfam" id="PF00847">
    <property type="entry name" value="AP2"/>
    <property type="match status" value="1"/>
</dbReference>
<dbReference type="PROSITE" id="PS51032">
    <property type="entry name" value="AP2_ERF"/>
    <property type="match status" value="2"/>
</dbReference>
<dbReference type="InterPro" id="IPR012337">
    <property type="entry name" value="RNaseH-like_sf"/>
</dbReference>
<dbReference type="SMART" id="SM00380">
    <property type="entry name" value="AP2"/>
    <property type="match status" value="2"/>
</dbReference>
<evidence type="ECO:0000259" key="8">
    <source>
        <dbReference type="PROSITE" id="PS51032"/>
    </source>
</evidence>
<dbReference type="InterPro" id="IPR036397">
    <property type="entry name" value="RNaseH_sf"/>
</dbReference>
<gene>
    <name evidence="9" type="ORF">Tci_001247</name>
</gene>
<dbReference type="SUPFAM" id="SSF54171">
    <property type="entry name" value="DNA-binding domain"/>
    <property type="match status" value="2"/>
</dbReference>
<dbReference type="SUPFAM" id="SSF56672">
    <property type="entry name" value="DNA/RNA polymerases"/>
    <property type="match status" value="1"/>
</dbReference>
<dbReference type="InterPro" id="IPR043502">
    <property type="entry name" value="DNA/RNA_pol_sf"/>
</dbReference>
<dbReference type="InterPro" id="IPR016177">
    <property type="entry name" value="DNA-bd_dom_sf"/>
</dbReference>
<accession>A0A699GHF3</accession>
<dbReference type="Gene3D" id="3.30.70.270">
    <property type="match status" value="1"/>
</dbReference>
<feature type="coiled-coil region" evidence="6">
    <location>
        <begin position="1944"/>
        <end position="1971"/>
    </location>
</feature>
<evidence type="ECO:0000256" key="5">
    <source>
        <dbReference type="ARBA" id="ARBA00023242"/>
    </source>
</evidence>
<keyword evidence="4" id="KW-0804">Transcription</keyword>
<protein>
    <recommendedName>
        <fullName evidence="8">AP2/ERF domain-containing protein</fullName>
    </recommendedName>
</protein>
<dbReference type="GO" id="GO:0003677">
    <property type="term" value="F:DNA binding"/>
    <property type="evidence" value="ECO:0007669"/>
    <property type="project" value="UniProtKB-KW"/>
</dbReference>
<organism evidence="9">
    <name type="scientific">Tanacetum cinerariifolium</name>
    <name type="common">Dalmatian daisy</name>
    <name type="synonym">Chrysanthemum cinerariifolium</name>
    <dbReference type="NCBI Taxonomy" id="118510"/>
    <lineage>
        <taxon>Eukaryota</taxon>
        <taxon>Viridiplantae</taxon>
        <taxon>Streptophyta</taxon>
        <taxon>Embryophyta</taxon>
        <taxon>Tracheophyta</taxon>
        <taxon>Spermatophyta</taxon>
        <taxon>Magnoliopsida</taxon>
        <taxon>eudicotyledons</taxon>
        <taxon>Gunneridae</taxon>
        <taxon>Pentapetalae</taxon>
        <taxon>asterids</taxon>
        <taxon>campanulids</taxon>
        <taxon>Asterales</taxon>
        <taxon>Asteraceae</taxon>
        <taxon>Asteroideae</taxon>
        <taxon>Anthemideae</taxon>
        <taxon>Anthemidinae</taxon>
        <taxon>Tanacetum</taxon>
    </lineage>
</organism>
<dbReference type="GO" id="GO:0003700">
    <property type="term" value="F:DNA-binding transcription factor activity"/>
    <property type="evidence" value="ECO:0007669"/>
    <property type="project" value="InterPro"/>
</dbReference>
<evidence type="ECO:0000256" key="7">
    <source>
        <dbReference type="SAM" id="MobiDB-lite"/>
    </source>
</evidence>
<evidence type="ECO:0000256" key="2">
    <source>
        <dbReference type="ARBA" id="ARBA00023015"/>
    </source>
</evidence>
<feature type="compositionally biased region" description="Polar residues" evidence="7">
    <location>
        <begin position="513"/>
        <end position="522"/>
    </location>
</feature>